<proteinExistence type="predicted"/>
<keyword evidence="2" id="KW-1185">Reference proteome</keyword>
<evidence type="ECO:0008006" key="3">
    <source>
        <dbReference type="Google" id="ProtNLM"/>
    </source>
</evidence>
<comment type="caution">
    <text evidence="1">The sequence shown here is derived from an EMBL/GenBank/DDBJ whole genome shotgun (WGS) entry which is preliminary data.</text>
</comment>
<evidence type="ECO:0000313" key="1">
    <source>
        <dbReference type="EMBL" id="GJE95043.1"/>
    </source>
</evidence>
<organism evidence="1 2">
    <name type="scientific">Phanerochaete sordida</name>
    <dbReference type="NCBI Taxonomy" id="48140"/>
    <lineage>
        <taxon>Eukaryota</taxon>
        <taxon>Fungi</taxon>
        <taxon>Dikarya</taxon>
        <taxon>Basidiomycota</taxon>
        <taxon>Agaricomycotina</taxon>
        <taxon>Agaricomycetes</taxon>
        <taxon>Polyporales</taxon>
        <taxon>Phanerochaetaceae</taxon>
        <taxon>Phanerochaete</taxon>
    </lineage>
</organism>
<reference evidence="1 2" key="1">
    <citation type="submission" date="2021-08" db="EMBL/GenBank/DDBJ databases">
        <title>Draft Genome Sequence of Phanerochaete sordida strain YK-624.</title>
        <authorList>
            <person name="Mori T."/>
            <person name="Dohra H."/>
            <person name="Suzuki T."/>
            <person name="Kawagishi H."/>
            <person name="Hirai H."/>
        </authorList>
    </citation>
    <scope>NUCLEOTIDE SEQUENCE [LARGE SCALE GENOMIC DNA]</scope>
    <source>
        <strain evidence="1 2">YK-624</strain>
    </source>
</reference>
<dbReference type="EMBL" id="BPQB01000045">
    <property type="protein sequence ID" value="GJE95043.1"/>
    <property type="molecule type" value="Genomic_DNA"/>
</dbReference>
<dbReference type="PROSITE" id="PS51257">
    <property type="entry name" value="PROKAR_LIPOPROTEIN"/>
    <property type="match status" value="1"/>
</dbReference>
<dbReference type="AlphaFoldDB" id="A0A9P3GFF8"/>
<evidence type="ECO:0000313" key="2">
    <source>
        <dbReference type="Proteomes" id="UP000703269"/>
    </source>
</evidence>
<sequence>MFTALTRSPRLSTLSITVAACCEDRGLSYIPGTALLPLTRLSALTKLSVHSVHVDLQPADIAQLAAAWPHMQELGLANQFMYYGCPELDFHPSICIEDIYPFAERCPALRTLAVAVAGDIAPAVPCQNPRVARWSLRKLSLASSRFEEGEECARVAVFIREVFPAVCEEFHMLEEGAKSEIQELLL</sequence>
<protein>
    <recommendedName>
        <fullName evidence="3">F-box domain-containing protein</fullName>
    </recommendedName>
</protein>
<gene>
    <name evidence="1" type="ORF">PsYK624_112220</name>
</gene>
<dbReference type="OrthoDB" id="2800603at2759"/>
<dbReference type="Proteomes" id="UP000703269">
    <property type="component" value="Unassembled WGS sequence"/>
</dbReference>
<name>A0A9P3GFF8_9APHY</name>
<accession>A0A9P3GFF8</accession>